<gene>
    <name evidence="2" type="ORF">G3I70_09130</name>
</gene>
<dbReference type="EMBL" id="JAAGLI010000213">
    <property type="protein sequence ID" value="NEA22654.1"/>
    <property type="molecule type" value="Genomic_DNA"/>
</dbReference>
<name>A0A6L9QEQ3_9ACTN</name>
<dbReference type="AlphaFoldDB" id="A0A6L9QEQ3"/>
<evidence type="ECO:0000259" key="1">
    <source>
        <dbReference type="PROSITE" id="PS50943"/>
    </source>
</evidence>
<dbReference type="CDD" id="cd00093">
    <property type="entry name" value="HTH_XRE"/>
    <property type="match status" value="1"/>
</dbReference>
<organism evidence="2 3">
    <name type="scientific">Actinomadura bangladeshensis</name>
    <dbReference type="NCBI Taxonomy" id="453573"/>
    <lineage>
        <taxon>Bacteria</taxon>
        <taxon>Bacillati</taxon>
        <taxon>Actinomycetota</taxon>
        <taxon>Actinomycetes</taxon>
        <taxon>Streptosporangiales</taxon>
        <taxon>Thermomonosporaceae</taxon>
        <taxon>Actinomadura</taxon>
    </lineage>
</organism>
<dbReference type="SUPFAM" id="SSF47413">
    <property type="entry name" value="lambda repressor-like DNA-binding domains"/>
    <property type="match status" value="1"/>
</dbReference>
<protein>
    <submittedName>
        <fullName evidence="2">Helix-turn-helix transcriptional regulator</fullName>
    </submittedName>
</protein>
<dbReference type="InterPro" id="IPR010982">
    <property type="entry name" value="Lambda_DNA-bd_dom_sf"/>
</dbReference>
<dbReference type="Gene3D" id="1.10.260.40">
    <property type="entry name" value="lambda repressor-like DNA-binding domains"/>
    <property type="match status" value="1"/>
</dbReference>
<dbReference type="InterPro" id="IPR001387">
    <property type="entry name" value="Cro/C1-type_HTH"/>
</dbReference>
<dbReference type="GO" id="GO:0003677">
    <property type="term" value="F:DNA binding"/>
    <property type="evidence" value="ECO:0007669"/>
    <property type="project" value="InterPro"/>
</dbReference>
<proteinExistence type="predicted"/>
<dbReference type="PROSITE" id="PS50943">
    <property type="entry name" value="HTH_CROC1"/>
    <property type="match status" value="1"/>
</dbReference>
<comment type="caution">
    <text evidence="2">The sequence shown here is derived from an EMBL/GenBank/DDBJ whole genome shotgun (WGS) entry which is preliminary data.</text>
</comment>
<dbReference type="Pfam" id="PF13560">
    <property type="entry name" value="HTH_31"/>
    <property type="match status" value="1"/>
</dbReference>
<reference evidence="2 3" key="1">
    <citation type="submission" date="2020-01" db="EMBL/GenBank/DDBJ databases">
        <title>Insect and environment-associated Actinomycetes.</title>
        <authorList>
            <person name="Currrie C."/>
            <person name="Chevrette M."/>
            <person name="Carlson C."/>
            <person name="Stubbendieck R."/>
            <person name="Wendt-Pienkowski E."/>
        </authorList>
    </citation>
    <scope>NUCLEOTIDE SEQUENCE [LARGE SCALE GENOMIC DNA]</scope>
    <source>
        <strain evidence="2 3">SID10258</strain>
    </source>
</reference>
<dbReference type="Proteomes" id="UP000475532">
    <property type="component" value="Unassembled WGS sequence"/>
</dbReference>
<dbReference type="RefSeq" id="WP_163054472.1">
    <property type="nucleotide sequence ID" value="NZ_JAAGLI010000213.1"/>
</dbReference>
<evidence type="ECO:0000313" key="3">
    <source>
        <dbReference type="Proteomes" id="UP000475532"/>
    </source>
</evidence>
<sequence length="75" mass="8171">MTATDLVAALAQARLTQRLGRPRLAAQLKCARNTIHRWETRRCSPSLDAVVAWAAALGYRVVLVAADQTDDEVAP</sequence>
<accession>A0A6L9QEQ3</accession>
<evidence type="ECO:0000313" key="2">
    <source>
        <dbReference type="EMBL" id="NEA22654.1"/>
    </source>
</evidence>
<dbReference type="SMART" id="SM00530">
    <property type="entry name" value="HTH_XRE"/>
    <property type="match status" value="1"/>
</dbReference>
<feature type="domain" description="HTH cro/C1-type" evidence="1">
    <location>
        <begin position="10"/>
        <end position="64"/>
    </location>
</feature>